<gene>
    <name evidence="2" type="ORF">ACH5RR_041248</name>
</gene>
<dbReference type="EMBL" id="JBJUIK010000017">
    <property type="protein sequence ID" value="KAL3498516.1"/>
    <property type="molecule type" value="Genomic_DNA"/>
</dbReference>
<accession>A0ABD2XT94</accession>
<dbReference type="Proteomes" id="UP001630127">
    <property type="component" value="Unassembled WGS sequence"/>
</dbReference>
<evidence type="ECO:0000313" key="2">
    <source>
        <dbReference type="EMBL" id="KAL3498516.1"/>
    </source>
</evidence>
<reference evidence="2 3" key="1">
    <citation type="submission" date="2024-11" db="EMBL/GenBank/DDBJ databases">
        <title>A near-complete genome assembly of Cinchona calisaya.</title>
        <authorList>
            <person name="Lian D.C."/>
            <person name="Zhao X.W."/>
            <person name="Wei L."/>
        </authorList>
    </citation>
    <scope>NUCLEOTIDE SEQUENCE [LARGE SCALE GENOMIC DNA]</scope>
    <source>
        <tissue evidence="2">Nenye</tissue>
    </source>
</reference>
<protein>
    <submittedName>
        <fullName evidence="2">Uncharacterized protein</fullName>
    </submittedName>
</protein>
<organism evidence="2 3">
    <name type="scientific">Cinchona calisaya</name>
    <dbReference type="NCBI Taxonomy" id="153742"/>
    <lineage>
        <taxon>Eukaryota</taxon>
        <taxon>Viridiplantae</taxon>
        <taxon>Streptophyta</taxon>
        <taxon>Embryophyta</taxon>
        <taxon>Tracheophyta</taxon>
        <taxon>Spermatophyta</taxon>
        <taxon>Magnoliopsida</taxon>
        <taxon>eudicotyledons</taxon>
        <taxon>Gunneridae</taxon>
        <taxon>Pentapetalae</taxon>
        <taxon>asterids</taxon>
        <taxon>lamiids</taxon>
        <taxon>Gentianales</taxon>
        <taxon>Rubiaceae</taxon>
        <taxon>Cinchonoideae</taxon>
        <taxon>Cinchoneae</taxon>
        <taxon>Cinchona</taxon>
    </lineage>
</organism>
<keyword evidence="3" id="KW-1185">Reference proteome</keyword>
<evidence type="ECO:0000313" key="3">
    <source>
        <dbReference type="Proteomes" id="UP001630127"/>
    </source>
</evidence>
<name>A0ABD2XT94_9GENT</name>
<proteinExistence type="predicted"/>
<dbReference type="AlphaFoldDB" id="A0ABD2XT94"/>
<sequence length="224" mass="25276">MIRGKRQGTWKIHVKKQNSGDQKTEVQQIKLRRTEATLKQSQEAGDKIKRSKHQLMSECHELFGDTRCILNKNSVEAVLVLNHGFMSQKPRSHKVSSPAGPSKPKGLLCNQDPKPTTHHQLCDPTTNILFLIPVGMVILDEEFEDPTQFIVLEEEVVGITKMNHILLRKMLSGKELAGQYIEDIMLRKMKKPSDAAKGPFVLEATPPIADFSDEHSCSTYHLLT</sequence>
<evidence type="ECO:0000256" key="1">
    <source>
        <dbReference type="SAM" id="MobiDB-lite"/>
    </source>
</evidence>
<comment type="caution">
    <text evidence="2">The sequence shown here is derived from an EMBL/GenBank/DDBJ whole genome shotgun (WGS) entry which is preliminary data.</text>
</comment>
<feature type="region of interest" description="Disordered" evidence="1">
    <location>
        <begin position="89"/>
        <end position="118"/>
    </location>
</feature>